<keyword evidence="1" id="KW-0479">Metal-binding</keyword>
<dbReference type="PROSITE" id="PS50878">
    <property type="entry name" value="RT_POL"/>
    <property type="match status" value="1"/>
</dbReference>
<dbReference type="Gene3D" id="4.10.60.10">
    <property type="entry name" value="Zinc finger, CCHC-type"/>
    <property type="match status" value="1"/>
</dbReference>
<dbReference type="InterPro" id="IPR043128">
    <property type="entry name" value="Rev_trsase/Diguanyl_cyclase"/>
</dbReference>
<protein>
    <submittedName>
        <fullName evidence="6">Uncharacterized protein LOC109127902</fullName>
    </submittedName>
</protein>
<dbReference type="SUPFAM" id="SSF57756">
    <property type="entry name" value="Retrovirus zinc finger-like domains"/>
    <property type="match status" value="1"/>
</dbReference>
<dbReference type="CDD" id="cd00303">
    <property type="entry name" value="retropepsin_like"/>
    <property type="match status" value="1"/>
</dbReference>
<dbReference type="RefSeq" id="XP_019089029.1">
    <property type="nucleotide sequence ID" value="XM_019233484.1"/>
</dbReference>
<feature type="compositionally biased region" description="Basic and acidic residues" evidence="2">
    <location>
        <begin position="58"/>
        <end position="76"/>
    </location>
</feature>
<keyword evidence="1" id="KW-0863">Zinc-finger</keyword>
<dbReference type="SMART" id="SM00343">
    <property type="entry name" value="ZnF_C2HC"/>
    <property type="match status" value="1"/>
</dbReference>
<evidence type="ECO:0000259" key="3">
    <source>
        <dbReference type="PROSITE" id="PS50158"/>
    </source>
</evidence>
<dbReference type="Gene3D" id="3.30.70.270">
    <property type="match status" value="1"/>
</dbReference>
<name>A0ABM1QQJ1_CAMSA</name>
<dbReference type="InterPro" id="IPR000477">
    <property type="entry name" value="RT_dom"/>
</dbReference>
<evidence type="ECO:0000313" key="6">
    <source>
        <dbReference type="RefSeq" id="XP_019089029.1"/>
    </source>
</evidence>
<dbReference type="PANTHER" id="PTHR35046">
    <property type="entry name" value="ZINC KNUCKLE (CCHC-TYPE) FAMILY PROTEIN"/>
    <property type="match status" value="1"/>
</dbReference>
<dbReference type="InterPro" id="IPR001878">
    <property type="entry name" value="Znf_CCHC"/>
</dbReference>
<accession>A0ABM1QQJ1</accession>
<keyword evidence="1" id="KW-0862">Zinc</keyword>
<dbReference type="CDD" id="cd01647">
    <property type="entry name" value="RT_LTR"/>
    <property type="match status" value="1"/>
</dbReference>
<reference evidence="5" key="1">
    <citation type="journal article" date="2014" name="Nat. Commun.">
        <title>The emerging biofuel crop Camelina sativa retains a highly undifferentiated hexaploid genome structure.</title>
        <authorList>
            <person name="Kagale S."/>
            <person name="Koh C."/>
            <person name="Nixon J."/>
            <person name="Bollina V."/>
            <person name="Clarke W.E."/>
            <person name="Tuteja R."/>
            <person name="Spillane C."/>
            <person name="Robinson S.J."/>
            <person name="Links M.G."/>
            <person name="Clarke C."/>
            <person name="Higgins E.E."/>
            <person name="Huebert T."/>
            <person name="Sharpe A.G."/>
            <person name="Parkin I.A."/>
        </authorList>
    </citation>
    <scope>NUCLEOTIDE SEQUENCE [LARGE SCALE GENOMIC DNA]</scope>
    <source>
        <strain evidence="5">cv. DH55</strain>
    </source>
</reference>
<gene>
    <name evidence="6" type="primary">LOC109127902</name>
</gene>
<dbReference type="InterPro" id="IPR036875">
    <property type="entry name" value="Znf_CCHC_sf"/>
</dbReference>
<dbReference type="InterPro" id="IPR043502">
    <property type="entry name" value="DNA/RNA_pol_sf"/>
</dbReference>
<dbReference type="Proteomes" id="UP000694864">
    <property type="component" value="Chromosome 12"/>
</dbReference>
<evidence type="ECO:0000259" key="4">
    <source>
        <dbReference type="PROSITE" id="PS50878"/>
    </source>
</evidence>
<dbReference type="Pfam" id="PF03732">
    <property type="entry name" value="Retrotrans_gag"/>
    <property type="match status" value="1"/>
</dbReference>
<feature type="region of interest" description="Disordered" evidence="2">
    <location>
        <begin position="49"/>
        <end position="118"/>
    </location>
</feature>
<dbReference type="InterPro" id="IPR005162">
    <property type="entry name" value="Retrotrans_gag_dom"/>
</dbReference>
<dbReference type="Gene3D" id="2.40.70.10">
    <property type="entry name" value="Acid Proteases"/>
    <property type="match status" value="1"/>
</dbReference>
<keyword evidence="5" id="KW-1185">Reference proteome</keyword>
<feature type="domain" description="CCHC-type" evidence="3">
    <location>
        <begin position="342"/>
        <end position="357"/>
    </location>
</feature>
<reference evidence="6" key="2">
    <citation type="submission" date="2025-08" db="UniProtKB">
        <authorList>
            <consortium name="RefSeq"/>
        </authorList>
    </citation>
    <scope>IDENTIFICATION</scope>
    <source>
        <tissue evidence="6">Leaf</tissue>
    </source>
</reference>
<feature type="compositionally biased region" description="Polar residues" evidence="2">
    <location>
        <begin position="285"/>
        <end position="295"/>
    </location>
</feature>
<feature type="compositionally biased region" description="Basic and acidic residues" evidence="2">
    <location>
        <begin position="297"/>
        <end position="311"/>
    </location>
</feature>
<proteinExistence type="predicted"/>
<feature type="domain" description="Reverse transcriptase" evidence="4">
    <location>
        <begin position="690"/>
        <end position="856"/>
    </location>
</feature>
<dbReference type="GeneID" id="109127902"/>
<evidence type="ECO:0000256" key="2">
    <source>
        <dbReference type="SAM" id="MobiDB-lite"/>
    </source>
</evidence>
<dbReference type="PROSITE" id="PS50158">
    <property type="entry name" value="ZF_CCHC"/>
    <property type="match status" value="1"/>
</dbReference>
<evidence type="ECO:0000256" key="1">
    <source>
        <dbReference type="PROSITE-ProRule" id="PRU00047"/>
    </source>
</evidence>
<dbReference type="SUPFAM" id="SSF56672">
    <property type="entry name" value="DNA/RNA polymerases"/>
    <property type="match status" value="1"/>
</dbReference>
<dbReference type="Gene3D" id="3.10.10.10">
    <property type="entry name" value="HIV Type 1 Reverse Transcriptase, subunit A, domain 1"/>
    <property type="match status" value="1"/>
</dbReference>
<feature type="region of interest" description="Disordered" evidence="2">
    <location>
        <begin position="1"/>
        <end position="24"/>
    </location>
</feature>
<sequence>MAFNEGENSETNNPRREEGAGLSPIQMEALTGHFTRLFQTEIEALHQRLDRAPQPQHQYEEEPGRRGRDWPRHNRNEEDDYYNQRGNSSSEGQRRPRRNREARGRNDDDLRGIKLKIPPFHGKNDPDAYLEWEKKMELVFRCQDYSDRKKVQVAATEFYDYAINWWDQLVTSRMRRRVQPVDTWDELKAVMRKRFVPSHYNRELHQKLRRLSQGSKSVEDYFQEMESLMIKADIEEEGDATMARFLGGLARNIQDQMELQTYEDLEEMLHKAILIEEQLKKKSSTRQVIGSSQKPSYYKEDKSSFRPRTEFKPNVGAKPNNVGQELKGKAEATHTRNRDIQCFRCHGIGHYASRCPNQRTMILMENGEIETEEEKECDSTSSLEEHEVCATEGKLLVTRRALVMQDKIQEVQQRENLFHTRCLVKDKVCSLIIDGGSCTNVASTILVEKLKLDTKKHPRPYNLQWLNNQRNMKVSHQVLIPLSIGKYEDEVLCDILPMEASHIMLGRPWQFDRKVNHDGYTNKHSFEHRGKKITLVPLTPQEVYEDQLQLGKNNVSEPLNTKNHKEESESLRKTQLKAFESNPVRQSNFFVRESEIKRALFLDQPIIMLMYKETLMSLTNPEPELPSNIVSLLQDYGDVFPEENPDGLPPIRGIEHQIDFVPGASLPNRPAYRTNPMETKELQKQVSELMEKGYIRESMSPCAVPVLLVPKKDGSWRMCVDCRAINNITVKYRHPIPRLDDMLDELHGSCVFSKIDLKSGYHQIRMKEGDEWKTAFKTKHGLYEWLVMPFGLTNAPSTFMRLMNHVLRAFIGVFVVVYFDDILIYSRSLDDHVEHLKTVLDVLRREQLALRWTKKR</sequence>
<organism evidence="5 6">
    <name type="scientific">Camelina sativa</name>
    <name type="common">False flax</name>
    <name type="synonym">Myagrum sativum</name>
    <dbReference type="NCBI Taxonomy" id="90675"/>
    <lineage>
        <taxon>Eukaryota</taxon>
        <taxon>Viridiplantae</taxon>
        <taxon>Streptophyta</taxon>
        <taxon>Embryophyta</taxon>
        <taxon>Tracheophyta</taxon>
        <taxon>Spermatophyta</taxon>
        <taxon>Magnoliopsida</taxon>
        <taxon>eudicotyledons</taxon>
        <taxon>Gunneridae</taxon>
        <taxon>Pentapetalae</taxon>
        <taxon>rosids</taxon>
        <taxon>malvids</taxon>
        <taxon>Brassicales</taxon>
        <taxon>Brassicaceae</taxon>
        <taxon>Camelineae</taxon>
        <taxon>Camelina</taxon>
    </lineage>
</organism>
<feature type="compositionally biased region" description="Basic and acidic residues" evidence="2">
    <location>
        <begin position="99"/>
        <end position="112"/>
    </location>
</feature>
<dbReference type="InterPro" id="IPR021109">
    <property type="entry name" value="Peptidase_aspartic_dom_sf"/>
</dbReference>
<dbReference type="Pfam" id="PF00078">
    <property type="entry name" value="RVT_1"/>
    <property type="match status" value="1"/>
</dbReference>
<evidence type="ECO:0000313" key="5">
    <source>
        <dbReference type="Proteomes" id="UP000694864"/>
    </source>
</evidence>
<feature type="region of interest" description="Disordered" evidence="2">
    <location>
        <begin position="284"/>
        <end position="322"/>
    </location>
</feature>
<dbReference type="PANTHER" id="PTHR35046:SF9">
    <property type="entry name" value="RNA-DIRECTED DNA POLYMERASE"/>
    <property type="match status" value="1"/>
</dbReference>